<evidence type="ECO:0000256" key="5">
    <source>
        <dbReference type="ARBA" id="ARBA00022777"/>
    </source>
</evidence>
<evidence type="ECO:0000256" key="2">
    <source>
        <dbReference type="ARBA" id="ARBA00012438"/>
    </source>
</evidence>
<dbReference type="SUPFAM" id="SSF55874">
    <property type="entry name" value="ATPase domain of HSP90 chaperone/DNA topoisomerase II/histidine kinase"/>
    <property type="match status" value="1"/>
</dbReference>
<keyword evidence="8" id="KW-1133">Transmembrane helix</keyword>
<dbReference type="EMBL" id="CP016020">
    <property type="protein sequence ID" value="APH06384.1"/>
    <property type="molecule type" value="Genomic_DNA"/>
</dbReference>
<dbReference type="Gene3D" id="1.10.287.130">
    <property type="match status" value="1"/>
</dbReference>
<feature type="transmembrane region" description="Helical" evidence="8">
    <location>
        <begin position="35"/>
        <end position="55"/>
    </location>
</feature>
<dbReference type="InterPro" id="IPR005467">
    <property type="entry name" value="His_kinase_dom"/>
</dbReference>
<dbReference type="CDD" id="cd00082">
    <property type="entry name" value="HisKA"/>
    <property type="match status" value="1"/>
</dbReference>
<feature type="transmembrane region" description="Helical" evidence="8">
    <location>
        <begin position="169"/>
        <end position="190"/>
    </location>
</feature>
<protein>
    <recommendedName>
        <fullName evidence="2">histidine kinase</fullName>
        <ecNumber evidence="2">2.7.13.3</ecNumber>
    </recommendedName>
</protein>
<dbReference type="PROSITE" id="PS50109">
    <property type="entry name" value="HIS_KIN"/>
    <property type="match status" value="1"/>
</dbReference>
<sequence length="425" mass="48973">MSLPTSLIEQLLFNLLIILVPIYFFQWILPTTKSRINQVISISIFSIITLLTNLFTIESPSSYEELLWSLCYIPYVICILYIGKPALLVALFLSIFQLFRHGWIPFIESALLSFILFLTIYFIRNSYHRLNRRGKYFASIVLSTYTFSFMFIKLWIFSKDEIYLMENTSLKALIILFIGYLLAYILYTLFIETTHKTIMQAENTHHTEKLHMVSGLAKSIAYEMREPLTAVRGFIQLSRNGAMNQSAELLDTAIHELNRSENILKEYTMVSPSPSGEMKEFRLHIVMNEIQLLIQAYANHQGVKLTVVTERDIYVNGHVAKFKQAILSLLTYAINEADYGIIQVSATYCEKTDKVIVEMNKDQKNSFSSSKHSFPSFVKGKNVNLFTTQRLLEEIGGTLIVKKRVGRVMRVIISLEGRKRDQLGT</sequence>
<dbReference type="AlphaFoldDB" id="A0A1L3MVM2"/>
<evidence type="ECO:0000256" key="3">
    <source>
        <dbReference type="ARBA" id="ARBA00022679"/>
    </source>
</evidence>
<proteinExistence type="predicted"/>
<evidence type="ECO:0000256" key="8">
    <source>
        <dbReference type="SAM" id="Phobius"/>
    </source>
</evidence>
<dbReference type="SMART" id="SM00388">
    <property type="entry name" value="HisKA"/>
    <property type="match status" value="1"/>
</dbReference>
<dbReference type="GO" id="GO:0005524">
    <property type="term" value="F:ATP binding"/>
    <property type="evidence" value="ECO:0007669"/>
    <property type="project" value="UniProtKB-KW"/>
</dbReference>
<feature type="transmembrane region" description="Helical" evidence="8">
    <location>
        <begin position="102"/>
        <end position="124"/>
    </location>
</feature>
<dbReference type="InterPro" id="IPR036097">
    <property type="entry name" value="HisK_dim/P_sf"/>
</dbReference>
<dbReference type="SUPFAM" id="SSF47384">
    <property type="entry name" value="Homodimeric domain of signal transducing histidine kinase"/>
    <property type="match status" value="1"/>
</dbReference>
<evidence type="ECO:0000256" key="6">
    <source>
        <dbReference type="ARBA" id="ARBA00022840"/>
    </source>
</evidence>
<accession>A0A1L3MVM2</accession>
<feature type="transmembrane region" description="Helical" evidence="8">
    <location>
        <begin position="136"/>
        <end position="157"/>
    </location>
</feature>
<keyword evidence="8" id="KW-0812">Transmembrane</keyword>
<gene>
    <name evidence="10" type="ORF">A9C19_17510</name>
</gene>
<feature type="transmembrane region" description="Helical" evidence="8">
    <location>
        <begin position="67"/>
        <end position="96"/>
    </location>
</feature>
<keyword evidence="5" id="KW-0418">Kinase</keyword>
<dbReference type="STRING" id="1547283.A9C19_17510"/>
<feature type="domain" description="Histidine kinase" evidence="9">
    <location>
        <begin position="219"/>
        <end position="419"/>
    </location>
</feature>
<evidence type="ECO:0000259" key="9">
    <source>
        <dbReference type="PROSITE" id="PS50109"/>
    </source>
</evidence>
<evidence type="ECO:0000256" key="1">
    <source>
        <dbReference type="ARBA" id="ARBA00000085"/>
    </source>
</evidence>
<evidence type="ECO:0000256" key="7">
    <source>
        <dbReference type="ARBA" id="ARBA00023012"/>
    </source>
</evidence>
<dbReference type="RefSeq" id="WP_072581183.1">
    <property type="nucleotide sequence ID" value="NZ_CP016020.1"/>
</dbReference>
<keyword evidence="4" id="KW-0547">Nucleotide-binding</keyword>
<keyword evidence="3" id="KW-0808">Transferase</keyword>
<evidence type="ECO:0000313" key="11">
    <source>
        <dbReference type="Proteomes" id="UP000181936"/>
    </source>
</evidence>
<feature type="transmembrane region" description="Helical" evidence="8">
    <location>
        <begin position="12"/>
        <end position="29"/>
    </location>
</feature>
<organism evidence="10 11">
    <name type="scientific">Bacillus weihaiensis</name>
    <dbReference type="NCBI Taxonomy" id="1547283"/>
    <lineage>
        <taxon>Bacteria</taxon>
        <taxon>Bacillati</taxon>
        <taxon>Bacillota</taxon>
        <taxon>Bacilli</taxon>
        <taxon>Bacillales</taxon>
        <taxon>Bacillaceae</taxon>
        <taxon>Bacillus</taxon>
    </lineage>
</organism>
<name>A0A1L3MVM2_9BACI</name>
<keyword evidence="11" id="KW-1185">Reference proteome</keyword>
<keyword evidence="7" id="KW-0902">Two-component regulatory system</keyword>
<comment type="catalytic activity">
    <reaction evidence="1">
        <text>ATP + protein L-histidine = ADP + protein N-phospho-L-histidine.</text>
        <dbReference type="EC" id="2.7.13.3"/>
    </reaction>
</comment>
<dbReference type="InterPro" id="IPR036890">
    <property type="entry name" value="HATPase_C_sf"/>
</dbReference>
<reference evidence="10 11" key="1">
    <citation type="journal article" date="2016" name="Sci. Rep.">
        <title>Complete genome sequence and transcriptomic analysis of a novel marine strain Bacillus weihaiensis reveals the mechanism of brown algae degradation.</title>
        <authorList>
            <person name="Zhu Y."/>
            <person name="Chen P."/>
            <person name="Bao Y."/>
            <person name="Men Y."/>
            <person name="Zeng Y."/>
            <person name="Yang J."/>
            <person name="Sun J."/>
            <person name="Sun Y."/>
        </authorList>
    </citation>
    <scope>NUCLEOTIDE SEQUENCE [LARGE SCALE GENOMIC DNA]</scope>
    <source>
        <strain evidence="10 11">Alg07</strain>
    </source>
</reference>
<dbReference type="OrthoDB" id="9815750at2"/>
<evidence type="ECO:0000313" key="10">
    <source>
        <dbReference type="EMBL" id="APH06384.1"/>
    </source>
</evidence>
<keyword evidence="6" id="KW-0067">ATP-binding</keyword>
<keyword evidence="8" id="KW-0472">Membrane</keyword>
<dbReference type="InterPro" id="IPR003661">
    <property type="entry name" value="HisK_dim/P_dom"/>
</dbReference>
<dbReference type="Gene3D" id="3.30.565.10">
    <property type="entry name" value="Histidine kinase-like ATPase, C-terminal domain"/>
    <property type="match status" value="1"/>
</dbReference>
<dbReference type="Pfam" id="PF00512">
    <property type="entry name" value="HisKA"/>
    <property type="match status" value="1"/>
</dbReference>
<dbReference type="KEGG" id="bwh:A9C19_17510"/>
<dbReference type="EC" id="2.7.13.3" evidence="2"/>
<dbReference type="GO" id="GO:0000155">
    <property type="term" value="F:phosphorelay sensor kinase activity"/>
    <property type="evidence" value="ECO:0007669"/>
    <property type="project" value="InterPro"/>
</dbReference>
<dbReference type="Proteomes" id="UP000181936">
    <property type="component" value="Chromosome"/>
</dbReference>
<evidence type="ECO:0000256" key="4">
    <source>
        <dbReference type="ARBA" id="ARBA00022741"/>
    </source>
</evidence>